<reference evidence="2 3" key="1">
    <citation type="submission" date="2019-03" db="EMBL/GenBank/DDBJ databases">
        <title>Genomic Encyclopedia of Type Strains, Phase IV (KMG-IV): sequencing the most valuable type-strain genomes for metagenomic binning, comparative biology and taxonomic classification.</title>
        <authorList>
            <person name="Goeker M."/>
        </authorList>
    </citation>
    <scope>NUCLEOTIDE SEQUENCE [LARGE SCALE GENOMIC DNA]</scope>
    <source>
        <strain evidence="2 3">DSM 11603</strain>
    </source>
</reference>
<sequence length="317" mass="34078">MRMTSFIRVCMTVSLLLPAGALAQAERPLDWLPATGSEGPQTTITVRRNLGTAQAEIHAIVTEEAIGENCAAFGSPDPARVKECVDATLQDGTYSKPYVAKADCPARRISTSWGETYQLVGYDPGRTGVEAVLWRSDAGEVLDGSNASNAAGVTGQFAILCLGGYRSRVEALAREISSTAIQADRRQGKEISLPKTGKQVANLPKAFRGLWGQPEACVASRTGAASDHLAFKVEPKSFGDFGISCEVQQARQPSPRKIVALAQCSEEGGLDDGDDGQRLVTMTLKSGKLVVRFQHVRVKTDIDMEFQDYTVTLPPCR</sequence>
<comment type="caution">
    <text evidence="2">The sequence shown here is derived from an EMBL/GenBank/DDBJ whole genome shotgun (WGS) entry which is preliminary data.</text>
</comment>
<name>A0A4R6YIV8_9HYPH</name>
<keyword evidence="1" id="KW-0732">Signal</keyword>
<accession>A0A4R6YIV8</accession>
<gene>
    <name evidence="2" type="ORF">DES43_10413</name>
</gene>
<dbReference type="Proteomes" id="UP000294958">
    <property type="component" value="Unassembled WGS sequence"/>
</dbReference>
<dbReference type="AlphaFoldDB" id="A0A4R6YIV8"/>
<organism evidence="2 3">
    <name type="scientific">Aquamicrobium defluvii</name>
    <dbReference type="NCBI Taxonomy" id="69279"/>
    <lineage>
        <taxon>Bacteria</taxon>
        <taxon>Pseudomonadati</taxon>
        <taxon>Pseudomonadota</taxon>
        <taxon>Alphaproteobacteria</taxon>
        <taxon>Hyphomicrobiales</taxon>
        <taxon>Phyllobacteriaceae</taxon>
        <taxon>Aquamicrobium</taxon>
    </lineage>
</organism>
<evidence type="ECO:0000256" key="1">
    <source>
        <dbReference type="SAM" id="SignalP"/>
    </source>
</evidence>
<dbReference type="EMBL" id="SNZF01000004">
    <property type="protein sequence ID" value="TDR36703.1"/>
    <property type="molecule type" value="Genomic_DNA"/>
</dbReference>
<evidence type="ECO:0000313" key="3">
    <source>
        <dbReference type="Proteomes" id="UP000294958"/>
    </source>
</evidence>
<evidence type="ECO:0000313" key="2">
    <source>
        <dbReference type="EMBL" id="TDR36703.1"/>
    </source>
</evidence>
<evidence type="ECO:0008006" key="4">
    <source>
        <dbReference type="Google" id="ProtNLM"/>
    </source>
</evidence>
<feature type="chain" id="PRO_5020906316" description="DUF3617 family protein" evidence="1">
    <location>
        <begin position="24"/>
        <end position="317"/>
    </location>
</feature>
<feature type="signal peptide" evidence="1">
    <location>
        <begin position="1"/>
        <end position="23"/>
    </location>
</feature>
<proteinExistence type="predicted"/>
<protein>
    <recommendedName>
        <fullName evidence="4">DUF3617 family protein</fullName>
    </recommendedName>
</protein>
<keyword evidence="3" id="KW-1185">Reference proteome</keyword>